<dbReference type="VEuPathDB" id="HostDB:ENSMMUG00000051150"/>
<evidence type="ECO:0000256" key="1">
    <source>
        <dbReference type="SAM" id="MobiDB-lite"/>
    </source>
</evidence>
<reference evidence="2" key="3">
    <citation type="submission" date="2025-08" db="UniProtKB">
        <authorList>
            <consortium name="Ensembl"/>
        </authorList>
    </citation>
    <scope>IDENTIFICATION</scope>
    <source>
        <strain evidence="2">17573</strain>
    </source>
</reference>
<proteinExistence type="predicted"/>
<sequence>MPRQKFATGVGPSWRTSARAVRKGNVGSEPPQTVPPGSLSSGAVRIGPPSSRPQNGRSTNSLHHVPRKDAGTQHQPMKAARREAIPCKATGMELPETMGTHLLHQRDLDARPGVRGDHFGPLKYNCPAGFWTCVGPVIPSFWPISPIWNGCIYPIPVSPLYLGSN</sequence>
<dbReference type="Ensembl" id="ENSMMUT00000084848.1">
    <property type="protein sequence ID" value="ENSMMUP00000071168.1"/>
    <property type="gene ID" value="ENSMMUG00000051150.1"/>
</dbReference>
<dbReference type="InParanoid" id="A0A5F8A2L1"/>
<accession>A0A5F8A2L1</accession>
<feature type="compositionally biased region" description="Polar residues" evidence="1">
    <location>
        <begin position="52"/>
        <end position="62"/>
    </location>
</feature>
<reference evidence="3" key="1">
    <citation type="journal article" date="2007" name="Science">
        <title>Evolutionary and biomedical insights from the rhesus macaque genome.</title>
        <authorList>
            <person name="Gibbs R.A."/>
            <person name="Rogers J."/>
            <person name="Katze M.G."/>
            <person name="Bumgarner R."/>
            <person name="Weinstock G.M."/>
            <person name="Mardis E.R."/>
            <person name="Remington K.A."/>
            <person name="Strausberg R.L."/>
            <person name="Venter J.C."/>
            <person name="Wilson R.K."/>
            <person name="Batzer M.A."/>
            <person name="Bustamante C.D."/>
            <person name="Eichler E.E."/>
            <person name="Hahn M.W."/>
            <person name="Hardison R.C."/>
            <person name="Makova K.D."/>
            <person name="Miller W."/>
            <person name="Milosavljevic A."/>
            <person name="Palermo R.E."/>
            <person name="Siepel A."/>
            <person name="Sikela J.M."/>
            <person name="Attaway T."/>
            <person name="Bell S."/>
            <person name="Bernard K.E."/>
            <person name="Buhay C.J."/>
            <person name="Chandrabose M.N."/>
            <person name="Dao M."/>
            <person name="Davis C."/>
            <person name="Delehaunty K.D."/>
            <person name="Ding Y."/>
            <person name="Dinh H.H."/>
            <person name="Dugan-Rocha S."/>
            <person name="Fulton L.A."/>
            <person name="Gabisi R.A."/>
            <person name="Garner T.T."/>
            <person name="Godfrey J."/>
            <person name="Hawes A.C."/>
            <person name="Hernandez J."/>
            <person name="Hines S."/>
            <person name="Holder M."/>
            <person name="Hume J."/>
            <person name="Jhangiani S.N."/>
            <person name="Joshi V."/>
            <person name="Khan Z.M."/>
            <person name="Kirkness E.F."/>
            <person name="Cree A."/>
            <person name="Fowler R.G."/>
            <person name="Lee S."/>
            <person name="Lewis L.R."/>
            <person name="Li Z."/>
            <person name="Liu Y.-S."/>
            <person name="Moore S.M."/>
            <person name="Muzny D."/>
            <person name="Nazareth L.V."/>
            <person name="Ngo D.N."/>
            <person name="Okwuonu G.O."/>
            <person name="Pai G."/>
            <person name="Parker D."/>
            <person name="Paul H.A."/>
            <person name="Pfannkoch C."/>
            <person name="Pohl C.S."/>
            <person name="Rogers Y.-H.C."/>
            <person name="Ruiz S.J."/>
            <person name="Sabo A."/>
            <person name="Santibanez J."/>
            <person name="Schneider B.W."/>
            <person name="Smith S.M."/>
            <person name="Sodergren E."/>
            <person name="Svatek A.F."/>
            <person name="Utterback T.R."/>
            <person name="Vattathil S."/>
            <person name="Warren W."/>
            <person name="White C.S."/>
            <person name="Chinwalla A.T."/>
            <person name="Feng Y."/>
            <person name="Halpern A.L."/>
            <person name="Hillier L.W."/>
            <person name="Huang X."/>
            <person name="Minx P."/>
            <person name="Nelson J.O."/>
            <person name="Pepin K.H."/>
            <person name="Qin X."/>
            <person name="Sutton G.G."/>
            <person name="Venter E."/>
            <person name="Walenz B.P."/>
            <person name="Wallis J.W."/>
            <person name="Worley K.C."/>
            <person name="Yang S.-P."/>
            <person name="Jones S.M."/>
            <person name="Marra M.A."/>
            <person name="Rocchi M."/>
            <person name="Schein J.E."/>
            <person name="Baertsch R."/>
            <person name="Clarke L."/>
            <person name="Csuros M."/>
            <person name="Glasscock J."/>
            <person name="Harris R.A."/>
            <person name="Havlak P."/>
            <person name="Jackson A.R."/>
            <person name="Jiang H."/>
            <person name="Liu Y."/>
            <person name="Messina D.N."/>
            <person name="Shen Y."/>
            <person name="Song H.X.-Z."/>
            <person name="Wylie T."/>
            <person name="Zhang L."/>
            <person name="Birney E."/>
            <person name="Han K."/>
            <person name="Konkel M.K."/>
            <person name="Lee J."/>
            <person name="Smit A.F.A."/>
            <person name="Ullmer B."/>
            <person name="Wang H."/>
            <person name="Xing J."/>
            <person name="Burhans R."/>
            <person name="Cheng Z."/>
            <person name="Karro J.E."/>
            <person name="Ma J."/>
            <person name="Raney B."/>
            <person name="She X."/>
            <person name="Cox M.J."/>
            <person name="Demuth J.P."/>
            <person name="Dumas L.J."/>
            <person name="Han S.-G."/>
            <person name="Hopkins J."/>
            <person name="Karimpour-Fard A."/>
            <person name="Kim Y.H."/>
            <person name="Pollack J.R."/>
            <person name="Vinar T."/>
            <person name="Addo-Quaye C."/>
            <person name="Degenhardt J."/>
            <person name="Denby A."/>
            <person name="Hubisz M.J."/>
            <person name="Indap A."/>
            <person name="Kosiol C."/>
            <person name="Lahn B.T."/>
            <person name="Lawson H.A."/>
            <person name="Marklein A."/>
            <person name="Nielsen R."/>
            <person name="Vallender E.J."/>
            <person name="Clark A.G."/>
            <person name="Ferguson B."/>
            <person name="Hernandez R.D."/>
            <person name="Hirani K."/>
            <person name="Kehrer-Sawatzki H."/>
            <person name="Kolb J."/>
            <person name="Patil S."/>
            <person name="Pu L.-L."/>
            <person name="Ren Y."/>
            <person name="Smith D.G."/>
            <person name="Wheeler D.A."/>
            <person name="Schenck I."/>
            <person name="Ball E.V."/>
            <person name="Chen R."/>
            <person name="Cooper D.N."/>
            <person name="Giardine B."/>
            <person name="Hsu F."/>
            <person name="Kent W.J."/>
            <person name="Lesk A."/>
            <person name="Nelson D.L."/>
            <person name="O'brien W.E."/>
            <person name="Pruefer K."/>
            <person name="Stenson P.D."/>
            <person name="Wallace J.C."/>
            <person name="Ke H."/>
            <person name="Liu X.-M."/>
            <person name="Wang P."/>
            <person name="Xiang A.P."/>
            <person name="Yang F."/>
            <person name="Barber G.P."/>
            <person name="Haussler D."/>
            <person name="Karolchik D."/>
            <person name="Kern A.D."/>
            <person name="Kuhn R.M."/>
            <person name="Smith K.E."/>
            <person name="Zwieg A.S."/>
        </authorList>
    </citation>
    <scope>NUCLEOTIDE SEQUENCE [LARGE SCALE GENOMIC DNA]</scope>
    <source>
        <strain evidence="3">17573</strain>
    </source>
</reference>
<evidence type="ECO:0000313" key="3">
    <source>
        <dbReference type="Proteomes" id="UP000006718"/>
    </source>
</evidence>
<dbReference type="Proteomes" id="UP000006718">
    <property type="component" value="Chromosome 8"/>
</dbReference>
<keyword evidence="3" id="KW-1185">Reference proteome</keyword>
<evidence type="ECO:0000313" key="2">
    <source>
        <dbReference type="Ensembl" id="ENSMMUP00000071168.1"/>
    </source>
</evidence>
<name>A0A5F8A2L1_MACMU</name>
<reference evidence="2" key="4">
    <citation type="submission" date="2025-09" db="UniProtKB">
        <authorList>
            <consortium name="Ensembl"/>
        </authorList>
    </citation>
    <scope>IDENTIFICATION</scope>
    <source>
        <strain evidence="2">17573</strain>
    </source>
</reference>
<reference evidence="2" key="2">
    <citation type="submission" date="2019-01" db="EMBL/GenBank/DDBJ databases">
        <authorList>
            <person name="Graves T."/>
            <person name="Eichler E.E."/>
            <person name="Wilson R.K."/>
        </authorList>
    </citation>
    <scope>NUCLEOTIDE SEQUENCE [LARGE SCALE GENOMIC DNA]</scope>
    <source>
        <strain evidence="2">17573</strain>
    </source>
</reference>
<dbReference type="Bgee" id="ENSMMUG00000051150">
    <property type="expression patterns" value="Expressed in cerebellum and 13 other cell types or tissues"/>
</dbReference>
<protein>
    <submittedName>
        <fullName evidence="2">Uncharacterized protein</fullName>
    </submittedName>
</protein>
<dbReference type="GeneTree" id="ENSGT01040000240559"/>
<feature type="region of interest" description="Disordered" evidence="1">
    <location>
        <begin position="1"/>
        <end position="79"/>
    </location>
</feature>
<dbReference type="AlphaFoldDB" id="A0A5F8A2L1"/>
<organism evidence="2 3">
    <name type="scientific">Macaca mulatta</name>
    <name type="common">Rhesus macaque</name>
    <dbReference type="NCBI Taxonomy" id="9544"/>
    <lineage>
        <taxon>Eukaryota</taxon>
        <taxon>Metazoa</taxon>
        <taxon>Chordata</taxon>
        <taxon>Craniata</taxon>
        <taxon>Vertebrata</taxon>
        <taxon>Euteleostomi</taxon>
        <taxon>Mammalia</taxon>
        <taxon>Eutheria</taxon>
        <taxon>Euarchontoglires</taxon>
        <taxon>Primates</taxon>
        <taxon>Haplorrhini</taxon>
        <taxon>Catarrhini</taxon>
        <taxon>Cercopithecidae</taxon>
        <taxon>Cercopithecinae</taxon>
        <taxon>Macaca</taxon>
    </lineage>
</organism>